<dbReference type="PROSITE" id="PS51173">
    <property type="entry name" value="CBM2"/>
    <property type="match status" value="1"/>
</dbReference>
<accession>A0ABP4WW96</accession>
<evidence type="ECO:0000313" key="3">
    <source>
        <dbReference type="EMBL" id="GAA1764575.1"/>
    </source>
</evidence>
<evidence type="ECO:0000259" key="2">
    <source>
        <dbReference type="PROSITE" id="PS51173"/>
    </source>
</evidence>
<feature type="chain" id="PRO_5046648808" description="CBM2 domain-containing protein" evidence="1">
    <location>
        <begin position="17"/>
        <end position="119"/>
    </location>
</feature>
<dbReference type="Proteomes" id="UP001500655">
    <property type="component" value="Unassembled WGS sequence"/>
</dbReference>
<proteinExistence type="predicted"/>
<feature type="domain" description="CBM2" evidence="2">
    <location>
        <begin position="14"/>
        <end position="119"/>
    </location>
</feature>
<keyword evidence="4" id="KW-1185">Reference proteome</keyword>
<evidence type="ECO:0000256" key="1">
    <source>
        <dbReference type="SAM" id="SignalP"/>
    </source>
</evidence>
<dbReference type="SUPFAM" id="SSF49384">
    <property type="entry name" value="Carbohydrate-binding domain"/>
    <property type="match status" value="1"/>
</dbReference>
<reference evidence="4" key="1">
    <citation type="journal article" date="2019" name="Int. J. Syst. Evol. Microbiol.">
        <title>The Global Catalogue of Microorganisms (GCM) 10K type strain sequencing project: providing services to taxonomists for standard genome sequencing and annotation.</title>
        <authorList>
            <consortium name="The Broad Institute Genomics Platform"/>
            <consortium name="The Broad Institute Genome Sequencing Center for Infectious Disease"/>
            <person name="Wu L."/>
            <person name="Ma J."/>
        </authorList>
    </citation>
    <scope>NUCLEOTIDE SEQUENCE [LARGE SCALE GENOMIC DNA]</scope>
    <source>
        <strain evidence="4">JCM 13249</strain>
    </source>
</reference>
<dbReference type="EMBL" id="BAAALS010000020">
    <property type="protein sequence ID" value="GAA1764575.1"/>
    <property type="molecule type" value="Genomic_DNA"/>
</dbReference>
<dbReference type="SMART" id="SM00637">
    <property type="entry name" value="CBD_II"/>
    <property type="match status" value="1"/>
</dbReference>
<organism evidence="3 4">
    <name type="scientific">Luedemannella helvata</name>
    <dbReference type="NCBI Taxonomy" id="349315"/>
    <lineage>
        <taxon>Bacteria</taxon>
        <taxon>Bacillati</taxon>
        <taxon>Actinomycetota</taxon>
        <taxon>Actinomycetes</taxon>
        <taxon>Micromonosporales</taxon>
        <taxon>Micromonosporaceae</taxon>
        <taxon>Luedemannella</taxon>
    </lineage>
</organism>
<feature type="signal peptide" evidence="1">
    <location>
        <begin position="1"/>
        <end position="16"/>
    </location>
</feature>
<gene>
    <name evidence="3" type="ORF">GCM10009681_39590</name>
</gene>
<dbReference type="InterPro" id="IPR001919">
    <property type="entry name" value="CBD2"/>
</dbReference>
<keyword evidence="1" id="KW-0732">Signal</keyword>
<name>A0ABP4WW96_9ACTN</name>
<comment type="caution">
    <text evidence="3">The sequence shown here is derived from an EMBL/GenBank/DDBJ whole genome shotgun (WGS) entry which is preliminary data.</text>
</comment>
<sequence length="119" mass="12235">MAVLAAVALAPSPAGAATTGVECTYYLSQWRGGFMADILMVNNGPAIDGWTVRWSFAHPTQIGATWNAALTQTPDGVATAVNASWNAVLPTGRSLVFGWSGVAAATEIPTDITVNGVPC</sequence>
<dbReference type="Gene3D" id="2.60.40.290">
    <property type="match status" value="1"/>
</dbReference>
<dbReference type="InterPro" id="IPR012291">
    <property type="entry name" value="CBM2_carb-bd_dom_sf"/>
</dbReference>
<dbReference type="Pfam" id="PF00553">
    <property type="entry name" value="CBM_2"/>
    <property type="match status" value="1"/>
</dbReference>
<protein>
    <recommendedName>
        <fullName evidence="2">CBM2 domain-containing protein</fullName>
    </recommendedName>
</protein>
<dbReference type="InterPro" id="IPR008965">
    <property type="entry name" value="CBM2/CBM3_carb-bd_dom_sf"/>
</dbReference>
<evidence type="ECO:0000313" key="4">
    <source>
        <dbReference type="Proteomes" id="UP001500655"/>
    </source>
</evidence>